<dbReference type="InterPro" id="IPR020904">
    <property type="entry name" value="Sc_DH/Rdtase_CS"/>
</dbReference>
<dbReference type="InterPro" id="IPR036291">
    <property type="entry name" value="NAD(P)-bd_dom_sf"/>
</dbReference>
<evidence type="ECO:0000313" key="4">
    <source>
        <dbReference type="EMBL" id="KAK6189143.1"/>
    </source>
</evidence>
<dbReference type="Proteomes" id="UP001347796">
    <property type="component" value="Unassembled WGS sequence"/>
</dbReference>
<organism evidence="4 5">
    <name type="scientific">Patella caerulea</name>
    <name type="common">Rayed Mediterranean limpet</name>
    <dbReference type="NCBI Taxonomy" id="87958"/>
    <lineage>
        <taxon>Eukaryota</taxon>
        <taxon>Metazoa</taxon>
        <taxon>Spiralia</taxon>
        <taxon>Lophotrochozoa</taxon>
        <taxon>Mollusca</taxon>
        <taxon>Gastropoda</taxon>
        <taxon>Patellogastropoda</taxon>
        <taxon>Patelloidea</taxon>
        <taxon>Patellidae</taxon>
        <taxon>Patella</taxon>
    </lineage>
</organism>
<gene>
    <name evidence="4" type="ORF">SNE40_005176</name>
</gene>
<dbReference type="PANTHER" id="PTHR43115">
    <property type="entry name" value="DEHYDROGENASE/REDUCTASE SDR FAMILY MEMBER 11"/>
    <property type="match status" value="1"/>
</dbReference>
<evidence type="ECO:0000256" key="2">
    <source>
        <dbReference type="ARBA" id="ARBA00023002"/>
    </source>
</evidence>
<dbReference type="AlphaFoldDB" id="A0AAN8Q6K3"/>
<keyword evidence="5" id="KW-1185">Reference proteome</keyword>
<reference evidence="4 5" key="1">
    <citation type="submission" date="2024-01" db="EMBL/GenBank/DDBJ databases">
        <title>The genome of the rayed Mediterranean limpet Patella caerulea (Linnaeus, 1758).</title>
        <authorList>
            <person name="Anh-Thu Weber A."/>
            <person name="Halstead-Nussloch G."/>
        </authorList>
    </citation>
    <scope>NUCLEOTIDE SEQUENCE [LARGE SCALE GENOMIC DNA]</scope>
    <source>
        <strain evidence="4">AATW-2023a</strain>
        <tissue evidence="4">Whole specimen</tissue>
    </source>
</reference>
<dbReference type="InterPro" id="IPR002347">
    <property type="entry name" value="SDR_fam"/>
</dbReference>
<proteinExistence type="inferred from homology"/>
<dbReference type="SUPFAM" id="SSF51735">
    <property type="entry name" value="NAD(P)-binding Rossmann-fold domains"/>
    <property type="match status" value="1"/>
</dbReference>
<dbReference type="GO" id="GO:0016616">
    <property type="term" value="F:oxidoreductase activity, acting on the CH-OH group of donors, NAD or NADP as acceptor"/>
    <property type="evidence" value="ECO:0007669"/>
    <property type="project" value="UniProtKB-ARBA"/>
</dbReference>
<comment type="caution">
    <text evidence="4">The sequence shown here is derived from an EMBL/GenBank/DDBJ whole genome shotgun (WGS) entry which is preliminary data.</text>
</comment>
<sequence length="249" mass="27434">MERYEGRVALVTGASSGVGEATVKLLVTHGIKVAACARSFDKLKTLAESVSCERGEVLPIRCDLRKEEDIAAMFVEIKNRWGGVDVCINSAGLALDAPIIDGDRELWKNMWEVNVMALCLCTQESVKSMRERGVDDGHVINLNSLSGHRVGRSHFYSATKYAVTSLTDGIRWELRGIKSHIRVTSISPGLIKSNFAKTMLGDEAAAEEVYASRQALQPEDIAKEIEFVLASPPHVQIHEIMVRPTEQEV</sequence>
<accession>A0AAN8Q6K3</accession>
<comment type="similarity">
    <text evidence="1 3">Belongs to the short-chain dehydrogenases/reductases (SDR) family.</text>
</comment>
<name>A0AAN8Q6K3_PATCE</name>
<dbReference type="FunFam" id="3.40.50.720:FF:000047">
    <property type="entry name" value="NADP-dependent L-serine/L-allo-threonine dehydrogenase"/>
    <property type="match status" value="1"/>
</dbReference>
<dbReference type="PROSITE" id="PS00061">
    <property type="entry name" value="ADH_SHORT"/>
    <property type="match status" value="1"/>
</dbReference>
<dbReference type="EMBL" id="JAZGQO010000003">
    <property type="protein sequence ID" value="KAK6189143.1"/>
    <property type="molecule type" value="Genomic_DNA"/>
</dbReference>
<dbReference type="PRINTS" id="PR00081">
    <property type="entry name" value="GDHRDH"/>
</dbReference>
<dbReference type="PRINTS" id="PR00080">
    <property type="entry name" value="SDRFAMILY"/>
</dbReference>
<evidence type="ECO:0000256" key="1">
    <source>
        <dbReference type="ARBA" id="ARBA00006484"/>
    </source>
</evidence>
<dbReference type="Gene3D" id="3.40.50.720">
    <property type="entry name" value="NAD(P)-binding Rossmann-like Domain"/>
    <property type="match status" value="1"/>
</dbReference>
<dbReference type="PANTHER" id="PTHR43115:SF4">
    <property type="entry name" value="DEHYDROGENASE_REDUCTASE SDR FAMILY MEMBER 11"/>
    <property type="match status" value="1"/>
</dbReference>
<keyword evidence="2" id="KW-0560">Oxidoreductase</keyword>
<dbReference type="Pfam" id="PF00106">
    <property type="entry name" value="adh_short"/>
    <property type="match status" value="1"/>
</dbReference>
<evidence type="ECO:0008006" key="6">
    <source>
        <dbReference type="Google" id="ProtNLM"/>
    </source>
</evidence>
<evidence type="ECO:0000313" key="5">
    <source>
        <dbReference type="Proteomes" id="UP001347796"/>
    </source>
</evidence>
<protein>
    <recommendedName>
        <fullName evidence="6">Dehydrogenase/reductase SDR family member 11</fullName>
    </recommendedName>
</protein>
<evidence type="ECO:0000256" key="3">
    <source>
        <dbReference type="RuleBase" id="RU000363"/>
    </source>
</evidence>